<dbReference type="GO" id="GO:0051209">
    <property type="term" value="P:release of sequestered calcium ion into cytosol"/>
    <property type="evidence" value="ECO:0007669"/>
    <property type="project" value="TreeGrafter"/>
</dbReference>
<proteinExistence type="predicted"/>
<dbReference type="GO" id="GO:0016042">
    <property type="term" value="P:lipid catabolic process"/>
    <property type="evidence" value="ECO:0007669"/>
    <property type="project" value="UniProtKB-KW"/>
</dbReference>
<protein>
    <recommendedName>
        <fullName evidence="1">phosphoinositide phospholipase C</fullName>
        <ecNumber evidence="1">3.1.4.11</ecNumber>
    </recommendedName>
</protein>
<dbReference type="SUPFAM" id="SSF49562">
    <property type="entry name" value="C2 domain (Calcium/lipid-binding domain, CaLB)"/>
    <property type="match status" value="1"/>
</dbReference>
<dbReference type="AlphaFoldDB" id="A0A1I7YTN2"/>
<evidence type="ECO:0000256" key="3">
    <source>
        <dbReference type="ARBA" id="ARBA00022963"/>
    </source>
</evidence>
<dbReference type="PANTHER" id="PTHR10336:SF36">
    <property type="entry name" value="1-PHOSPHATIDYLINOSITOL 4,5-BISPHOSPHATE PHOSPHODIESTERASE BETA-4"/>
    <property type="match status" value="1"/>
</dbReference>
<dbReference type="InterPro" id="IPR001192">
    <property type="entry name" value="PI-PLC_fam"/>
</dbReference>
<dbReference type="EC" id="3.1.4.11" evidence="1"/>
<dbReference type="Gene3D" id="2.60.40.150">
    <property type="entry name" value="C2 domain"/>
    <property type="match status" value="1"/>
</dbReference>
<dbReference type="SMART" id="SM00149">
    <property type="entry name" value="PLCYc"/>
    <property type="match status" value="1"/>
</dbReference>
<dbReference type="GO" id="GO:0046488">
    <property type="term" value="P:phosphatidylinositol metabolic process"/>
    <property type="evidence" value="ECO:0007669"/>
    <property type="project" value="TreeGrafter"/>
</dbReference>
<dbReference type="GO" id="GO:0004435">
    <property type="term" value="F:phosphatidylinositol-4,5-bisphosphate phospholipase C activity"/>
    <property type="evidence" value="ECO:0007669"/>
    <property type="project" value="UniProtKB-EC"/>
</dbReference>
<organism evidence="7 8">
    <name type="scientific">Steinernema glaseri</name>
    <dbReference type="NCBI Taxonomy" id="37863"/>
    <lineage>
        <taxon>Eukaryota</taxon>
        <taxon>Metazoa</taxon>
        <taxon>Ecdysozoa</taxon>
        <taxon>Nematoda</taxon>
        <taxon>Chromadorea</taxon>
        <taxon>Rhabditida</taxon>
        <taxon>Tylenchina</taxon>
        <taxon>Panagrolaimomorpha</taxon>
        <taxon>Strongyloidoidea</taxon>
        <taxon>Steinernematidae</taxon>
        <taxon>Steinernema</taxon>
    </lineage>
</organism>
<keyword evidence="4" id="KW-0443">Lipid metabolism</keyword>
<dbReference type="PANTHER" id="PTHR10336">
    <property type="entry name" value="PHOSPHOINOSITIDE-SPECIFIC PHOSPHOLIPASE C FAMILY PROTEIN"/>
    <property type="match status" value="1"/>
</dbReference>
<feature type="region of interest" description="Disordered" evidence="5">
    <location>
        <begin position="1"/>
        <end position="54"/>
    </location>
</feature>
<dbReference type="InterPro" id="IPR001711">
    <property type="entry name" value="PLipase_C_Pinositol-sp_Y"/>
</dbReference>
<feature type="compositionally biased region" description="Basic and acidic residues" evidence="5">
    <location>
        <begin position="22"/>
        <end position="31"/>
    </location>
</feature>
<dbReference type="PROSITE" id="PS50008">
    <property type="entry name" value="PIPLC_Y_DOMAIN"/>
    <property type="match status" value="1"/>
</dbReference>
<dbReference type="Pfam" id="PF00387">
    <property type="entry name" value="PI-PLC-Y"/>
    <property type="match status" value="1"/>
</dbReference>
<keyword evidence="7" id="KW-1185">Reference proteome</keyword>
<dbReference type="GO" id="GO:0048015">
    <property type="term" value="P:phosphatidylinositol-mediated signaling"/>
    <property type="evidence" value="ECO:0007669"/>
    <property type="project" value="TreeGrafter"/>
</dbReference>
<name>A0A1I7YTN2_9BILA</name>
<evidence type="ECO:0000313" key="7">
    <source>
        <dbReference type="Proteomes" id="UP000095287"/>
    </source>
</evidence>
<evidence type="ECO:0000256" key="5">
    <source>
        <dbReference type="SAM" id="MobiDB-lite"/>
    </source>
</evidence>
<accession>A0A1I7YTN2</accession>
<dbReference type="SUPFAM" id="SSF51695">
    <property type="entry name" value="PLC-like phosphodiesterases"/>
    <property type="match status" value="1"/>
</dbReference>
<dbReference type="Gene3D" id="3.20.20.190">
    <property type="entry name" value="Phosphatidylinositol (PI) phosphodiesterase"/>
    <property type="match status" value="1"/>
</dbReference>
<evidence type="ECO:0000256" key="2">
    <source>
        <dbReference type="ARBA" id="ARBA00022801"/>
    </source>
</evidence>
<evidence type="ECO:0000256" key="1">
    <source>
        <dbReference type="ARBA" id="ARBA00012368"/>
    </source>
</evidence>
<keyword evidence="3" id="KW-0442">Lipid degradation</keyword>
<sequence>MLGLNHPKTNRSWGATSIAECPPKEDPHLGQEEETLDANRGQRTGAGRPLRISPAGEQLEQARDNDSHGALHSAERFPAAGEAQARQLLYWASGCQMVAMAVLHPEASRPFQLNQTLFEENGGCGFVLKPECLRNPNVDVDYKGWTIPGVRSVRLEVEVLSAVFLSTLGAHKAMKALSTQVQVDLYNSFNDTCVGKRRNRTALVRHNSVNPRYVDSPAKRTVFVFEKVDGRDWQGYDSVQVIKPEGAFVHFTVITSGGKEIGQRFLPVHRIRQGTVGAYP</sequence>
<reference evidence="8" key="1">
    <citation type="submission" date="2016-11" db="UniProtKB">
        <authorList>
            <consortium name="WormBaseParasite"/>
        </authorList>
    </citation>
    <scope>IDENTIFICATION</scope>
</reference>
<evidence type="ECO:0000256" key="4">
    <source>
        <dbReference type="ARBA" id="ARBA00023098"/>
    </source>
</evidence>
<keyword evidence="2" id="KW-0378">Hydrolase</keyword>
<evidence type="ECO:0000313" key="8">
    <source>
        <dbReference type="WBParaSite" id="L893_g19387.t1"/>
    </source>
</evidence>
<dbReference type="WBParaSite" id="L893_g19387.t1">
    <property type="protein sequence ID" value="L893_g19387.t1"/>
    <property type="gene ID" value="L893_g19387"/>
</dbReference>
<dbReference type="InterPro" id="IPR035892">
    <property type="entry name" value="C2_domain_sf"/>
</dbReference>
<dbReference type="Proteomes" id="UP000095287">
    <property type="component" value="Unplaced"/>
</dbReference>
<dbReference type="InterPro" id="IPR017946">
    <property type="entry name" value="PLC-like_Pdiesterase_TIM-brl"/>
</dbReference>
<evidence type="ECO:0000259" key="6">
    <source>
        <dbReference type="PROSITE" id="PS50008"/>
    </source>
</evidence>
<feature type="domain" description="PI-PLC Y-box" evidence="6">
    <location>
        <begin position="90"/>
        <end position="134"/>
    </location>
</feature>